<evidence type="ECO:0000259" key="2">
    <source>
        <dbReference type="PROSITE" id="PS50184"/>
    </source>
</evidence>
<name>A0A9Q1DKP2_CONCO</name>
<dbReference type="Pfam" id="PF23331">
    <property type="entry name" value="VWC2L_C"/>
    <property type="match status" value="1"/>
</dbReference>
<dbReference type="SMART" id="SM00214">
    <property type="entry name" value="VWC"/>
    <property type="match status" value="1"/>
</dbReference>
<accession>A0A9Q1DKP2</accession>
<dbReference type="EMBL" id="JAFJMO010000006">
    <property type="protein sequence ID" value="KAJ8274318.1"/>
    <property type="molecule type" value="Genomic_DNA"/>
</dbReference>
<proteinExistence type="predicted"/>
<dbReference type="Pfam" id="PF23334">
    <property type="entry name" value="VWC2L_2nd"/>
    <property type="match status" value="1"/>
</dbReference>
<evidence type="ECO:0000256" key="1">
    <source>
        <dbReference type="SAM" id="SignalP"/>
    </source>
</evidence>
<dbReference type="InterPro" id="IPR042979">
    <property type="entry name" value="VWC2/VWC2L"/>
</dbReference>
<sequence length="183" mass="20014">MSAHEVYSVKAVQFLLVLVFSVQCGLAFSVAGQVNTCDANGSVYYVGECHYPTDCCPRCEKIGCEYRGEVYELGESFQPSECEQCTCDSDGIARCLVADCAPPPCVNPIYQKGKCCPECREGPNCYTDASRNRVIPGGEPVWIDSCTKCRCHDGQEAGYWEGNRVAICARVHNCTPEEGPQPN</sequence>
<dbReference type="SUPFAM" id="SSF57603">
    <property type="entry name" value="FnI-like domain"/>
    <property type="match status" value="1"/>
</dbReference>
<evidence type="ECO:0000313" key="3">
    <source>
        <dbReference type="EMBL" id="KAJ8274318.1"/>
    </source>
</evidence>
<feature type="signal peptide" evidence="1">
    <location>
        <begin position="1"/>
        <end position="27"/>
    </location>
</feature>
<reference evidence="3" key="1">
    <citation type="journal article" date="2023" name="Science">
        <title>Genome structures resolve the early diversification of teleost fishes.</title>
        <authorList>
            <person name="Parey E."/>
            <person name="Louis A."/>
            <person name="Montfort J."/>
            <person name="Bouchez O."/>
            <person name="Roques C."/>
            <person name="Iampietro C."/>
            <person name="Lluch J."/>
            <person name="Castinel A."/>
            <person name="Donnadieu C."/>
            <person name="Desvignes T."/>
            <person name="Floi Bucao C."/>
            <person name="Jouanno E."/>
            <person name="Wen M."/>
            <person name="Mejri S."/>
            <person name="Dirks R."/>
            <person name="Jansen H."/>
            <person name="Henkel C."/>
            <person name="Chen W.J."/>
            <person name="Zahm M."/>
            <person name="Cabau C."/>
            <person name="Klopp C."/>
            <person name="Thompson A.W."/>
            <person name="Robinson-Rechavi M."/>
            <person name="Braasch I."/>
            <person name="Lecointre G."/>
            <person name="Bobe J."/>
            <person name="Postlethwait J.H."/>
            <person name="Berthelot C."/>
            <person name="Roest Crollius H."/>
            <person name="Guiguen Y."/>
        </authorList>
    </citation>
    <scope>NUCLEOTIDE SEQUENCE</scope>
    <source>
        <strain evidence="3">Concon-B</strain>
    </source>
</reference>
<dbReference type="InterPro" id="IPR001007">
    <property type="entry name" value="VWF_dom"/>
</dbReference>
<dbReference type="InterPro" id="IPR057856">
    <property type="entry name" value="VWC2L_C"/>
</dbReference>
<keyword evidence="4" id="KW-1185">Reference proteome</keyword>
<dbReference type="Proteomes" id="UP001152803">
    <property type="component" value="Unassembled WGS sequence"/>
</dbReference>
<protein>
    <recommendedName>
        <fullName evidence="2">VWFC domain-containing protein</fullName>
    </recommendedName>
</protein>
<keyword evidence="1" id="KW-0732">Signal</keyword>
<comment type="caution">
    <text evidence="3">The sequence shown here is derived from an EMBL/GenBank/DDBJ whole genome shotgun (WGS) entry which is preliminary data.</text>
</comment>
<dbReference type="Gene3D" id="6.20.200.20">
    <property type="match status" value="1"/>
</dbReference>
<dbReference type="GO" id="GO:0045202">
    <property type="term" value="C:synapse"/>
    <property type="evidence" value="ECO:0007669"/>
    <property type="project" value="UniProtKB-SubCell"/>
</dbReference>
<feature type="domain" description="VWFC" evidence="2">
    <location>
        <begin position="62"/>
        <end position="120"/>
    </location>
</feature>
<gene>
    <name evidence="3" type="ORF">COCON_G00089430</name>
</gene>
<dbReference type="PROSITE" id="PS50184">
    <property type="entry name" value="VWFC_2"/>
    <property type="match status" value="1"/>
</dbReference>
<dbReference type="GO" id="GO:0032281">
    <property type="term" value="C:AMPA glutamate receptor complex"/>
    <property type="evidence" value="ECO:0007669"/>
    <property type="project" value="TreeGrafter"/>
</dbReference>
<dbReference type="AlphaFoldDB" id="A0A9Q1DKP2"/>
<dbReference type="GO" id="GO:0005615">
    <property type="term" value="C:extracellular space"/>
    <property type="evidence" value="ECO:0007669"/>
    <property type="project" value="TreeGrafter"/>
</dbReference>
<dbReference type="GO" id="GO:0030514">
    <property type="term" value="P:negative regulation of BMP signaling pathway"/>
    <property type="evidence" value="ECO:0007669"/>
    <property type="project" value="TreeGrafter"/>
</dbReference>
<evidence type="ECO:0000313" key="4">
    <source>
        <dbReference type="Proteomes" id="UP001152803"/>
    </source>
</evidence>
<dbReference type="PANTHER" id="PTHR46252">
    <property type="entry name" value="BRORIN FAMILY MEMBER"/>
    <property type="match status" value="1"/>
</dbReference>
<dbReference type="PROSITE" id="PS01208">
    <property type="entry name" value="VWFC_1"/>
    <property type="match status" value="1"/>
</dbReference>
<dbReference type="OrthoDB" id="6022609at2759"/>
<organism evidence="3 4">
    <name type="scientific">Conger conger</name>
    <name type="common">Conger eel</name>
    <name type="synonym">Muraena conger</name>
    <dbReference type="NCBI Taxonomy" id="82655"/>
    <lineage>
        <taxon>Eukaryota</taxon>
        <taxon>Metazoa</taxon>
        <taxon>Chordata</taxon>
        <taxon>Craniata</taxon>
        <taxon>Vertebrata</taxon>
        <taxon>Euteleostomi</taxon>
        <taxon>Actinopterygii</taxon>
        <taxon>Neopterygii</taxon>
        <taxon>Teleostei</taxon>
        <taxon>Anguilliformes</taxon>
        <taxon>Congridae</taxon>
        <taxon>Conger</taxon>
    </lineage>
</organism>
<feature type="chain" id="PRO_5040502560" description="VWFC domain-containing protein" evidence="1">
    <location>
        <begin position="28"/>
        <end position="183"/>
    </location>
</feature>
<dbReference type="PANTHER" id="PTHR46252:SF1">
    <property type="entry name" value="VON WILLEBRAND FACTOR C DOMAIN-CONTAINING PROTEIN 2-LIKE"/>
    <property type="match status" value="1"/>
</dbReference>